<dbReference type="Proteomes" id="UP000053611">
    <property type="component" value="Unassembled WGS sequence"/>
</dbReference>
<keyword evidence="2" id="KW-1185">Reference proteome</keyword>
<evidence type="ECO:0000313" key="2">
    <source>
        <dbReference type="Proteomes" id="UP000053611"/>
    </source>
</evidence>
<gene>
    <name evidence="1" type="ORF">CC85DRAFT_281416</name>
</gene>
<accession>A0A0J1BE34</accession>
<protein>
    <recommendedName>
        <fullName evidence="3">F-box domain-containing protein</fullName>
    </recommendedName>
</protein>
<evidence type="ECO:0008006" key="3">
    <source>
        <dbReference type="Google" id="ProtNLM"/>
    </source>
</evidence>
<dbReference type="AlphaFoldDB" id="A0A0J1BE34"/>
<evidence type="ECO:0000313" key="1">
    <source>
        <dbReference type="EMBL" id="KLT46329.1"/>
    </source>
</evidence>
<name>A0A0J1BE34_9TREE</name>
<feature type="non-terminal residue" evidence="1">
    <location>
        <position position="278"/>
    </location>
</feature>
<dbReference type="GeneID" id="28982224"/>
<organism evidence="1 2">
    <name type="scientific">Cutaneotrichosporon oleaginosum</name>
    <dbReference type="NCBI Taxonomy" id="879819"/>
    <lineage>
        <taxon>Eukaryota</taxon>
        <taxon>Fungi</taxon>
        <taxon>Dikarya</taxon>
        <taxon>Basidiomycota</taxon>
        <taxon>Agaricomycotina</taxon>
        <taxon>Tremellomycetes</taxon>
        <taxon>Trichosporonales</taxon>
        <taxon>Trichosporonaceae</taxon>
        <taxon>Cutaneotrichosporon</taxon>
    </lineage>
</organism>
<sequence length="278" mass="29834">MPDGTRPPAPRRAPAPVLDHTAFPHLLRAILDAAPPASLLALRATSRALRDAADPKLAHHLVLSEGVRTPCALRLPAHMYQYTRVLDLRAPLSPSHAHTHAGVPCAGCGARHRAAALTALLAAAAGFVALRAVRVASLAYADWATRAQLRRLRPAWAVYDEPGEAVRLAPRAVLVFRRAVVPALCVAAEVYLVFPCEAAVGGVLDALADAVFAWRPPATFVFVGAETWRAASAEEVTSGLVRRSAMPAQKTMARIAQCVRFISLTEFREMAGEDVFRL</sequence>
<dbReference type="EMBL" id="KQ087177">
    <property type="protein sequence ID" value="KLT46329.1"/>
    <property type="molecule type" value="Genomic_DNA"/>
</dbReference>
<proteinExistence type="predicted"/>
<reference evidence="1 2" key="1">
    <citation type="submission" date="2015-03" db="EMBL/GenBank/DDBJ databases">
        <title>Genomics and transcriptomics of the oil-accumulating basidiomycete yeast T. oleaginosus allow insights into substrate utilization and the diverse evolutionary trajectories of mating systems in fungi.</title>
        <authorList>
            <consortium name="DOE Joint Genome Institute"/>
            <person name="Kourist R."/>
            <person name="Kracht O."/>
            <person name="Bracharz F."/>
            <person name="Lipzen A."/>
            <person name="Nolan M."/>
            <person name="Ohm R."/>
            <person name="Grigoriev I."/>
            <person name="Sun S."/>
            <person name="Heitman J."/>
            <person name="Bruck T."/>
            <person name="Nowrousian M."/>
        </authorList>
    </citation>
    <scope>NUCLEOTIDE SEQUENCE [LARGE SCALE GENOMIC DNA]</scope>
    <source>
        <strain evidence="1 2">IBC0246</strain>
    </source>
</reference>